<dbReference type="GO" id="GO:0000774">
    <property type="term" value="F:adenyl-nucleotide exchange factor activity"/>
    <property type="evidence" value="ECO:0007669"/>
    <property type="project" value="TreeGrafter"/>
</dbReference>
<keyword evidence="4" id="KW-1185">Reference proteome</keyword>
<dbReference type="KEGG" id="der:6545165"/>
<dbReference type="OrthoDB" id="10250458at2759"/>
<dbReference type="PANTHER" id="PTHR19316:SF18">
    <property type="entry name" value="HSP70-BINDING PROTEIN 1"/>
    <property type="match status" value="1"/>
</dbReference>
<dbReference type="Gene3D" id="1.25.10.10">
    <property type="entry name" value="Leucine-rich Repeat Variant"/>
    <property type="match status" value="1"/>
</dbReference>
<dbReference type="eggNOG" id="KOG2160">
    <property type="taxonomic scope" value="Eukaryota"/>
</dbReference>
<dbReference type="SUPFAM" id="SSF48371">
    <property type="entry name" value="ARM repeat"/>
    <property type="match status" value="1"/>
</dbReference>
<dbReference type="PhylomeDB" id="B3NCU3"/>
<keyword evidence="1" id="KW-0677">Repeat</keyword>
<dbReference type="Pfam" id="PF08609">
    <property type="entry name" value="Fes1"/>
    <property type="match status" value="1"/>
</dbReference>
<dbReference type="PANTHER" id="PTHR19316">
    <property type="entry name" value="PROTEIN FOLDING REGULATOR"/>
    <property type="match status" value="1"/>
</dbReference>
<dbReference type="InterPro" id="IPR050693">
    <property type="entry name" value="Hsp70_NEF-Inhibitors"/>
</dbReference>
<dbReference type="GO" id="GO:0005783">
    <property type="term" value="C:endoplasmic reticulum"/>
    <property type="evidence" value="ECO:0007669"/>
    <property type="project" value="TreeGrafter"/>
</dbReference>
<dbReference type="AlphaFoldDB" id="B3NCU3"/>
<dbReference type="OMA" id="VRHHEPC"/>
<evidence type="ECO:0000259" key="2">
    <source>
        <dbReference type="Pfam" id="PF08609"/>
    </source>
</evidence>
<evidence type="ECO:0000313" key="4">
    <source>
        <dbReference type="Proteomes" id="UP000008711"/>
    </source>
</evidence>
<dbReference type="FunFam" id="1.25.10.10:FF:001029">
    <property type="entry name" value="LD28549p"/>
    <property type="match status" value="1"/>
</dbReference>
<reference evidence="3 4" key="2">
    <citation type="journal article" date="2008" name="Bioinformatics">
        <title>Assembly reconciliation.</title>
        <authorList>
            <person name="Zimin A.V."/>
            <person name="Smith D.R."/>
            <person name="Sutton G."/>
            <person name="Yorke J.A."/>
        </authorList>
    </citation>
    <scope>NUCLEOTIDE SEQUENCE [LARGE SCALE GENOMIC DNA]</scope>
    <source>
        <strain evidence="3 4">TSC#14021-0224.01</strain>
    </source>
</reference>
<name>B3NCU3_DROER</name>
<dbReference type="InterPro" id="IPR011989">
    <property type="entry name" value="ARM-like"/>
</dbReference>
<protein>
    <recommendedName>
        <fullName evidence="2">Nucleotide exchange factor Fes1 domain-containing protein</fullName>
    </recommendedName>
</protein>
<gene>
    <name evidence="3" type="primary">Dere\GG13807</name>
    <name evidence="3" type="synonym">dere_GLEANR_14039</name>
    <name evidence="3" type="synonym">GG13807</name>
    <name evidence="3" type="ORF">Dere_GG13807</name>
</gene>
<dbReference type="Proteomes" id="UP000008711">
    <property type="component" value="Unassembled WGS sequence"/>
</dbReference>
<proteinExistence type="predicted"/>
<accession>B3NCU3</accession>
<evidence type="ECO:0000313" key="3">
    <source>
        <dbReference type="EMBL" id="EDV51599.1"/>
    </source>
</evidence>
<dbReference type="EMBL" id="CH954178">
    <property type="protein sequence ID" value="EDV51599.1"/>
    <property type="molecule type" value="Genomic_DNA"/>
</dbReference>
<organism evidence="3 4">
    <name type="scientific">Drosophila erecta</name>
    <name type="common">Fruit fly</name>
    <dbReference type="NCBI Taxonomy" id="7220"/>
    <lineage>
        <taxon>Eukaryota</taxon>
        <taxon>Metazoa</taxon>
        <taxon>Ecdysozoa</taxon>
        <taxon>Arthropoda</taxon>
        <taxon>Hexapoda</taxon>
        <taxon>Insecta</taxon>
        <taxon>Pterygota</taxon>
        <taxon>Neoptera</taxon>
        <taxon>Endopterygota</taxon>
        <taxon>Diptera</taxon>
        <taxon>Brachycera</taxon>
        <taxon>Muscomorpha</taxon>
        <taxon>Ephydroidea</taxon>
        <taxon>Drosophilidae</taxon>
        <taxon>Drosophila</taxon>
        <taxon>Sophophora</taxon>
    </lineage>
</organism>
<dbReference type="InterPro" id="IPR013918">
    <property type="entry name" value="Nucleotide_exch_fac_Fes1"/>
</dbReference>
<dbReference type="HOGENOM" id="CLU_049387_0_0_1"/>
<feature type="domain" description="Nucleotide exchange factor Fes1" evidence="2">
    <location>
        <begin position="13"/>
        <end position="94"/>
    </location>
</feature>
<dbReference type="InterPro" id="IPR016024">
    <property type="entry name" value="ARM-type_fold"/>
</dbReference>
<sequence length="306" mass="33889">MTDPNAPRGALSLQNVLKYTVQHHDPNPDAAPKLETSDPERAQFLANALNAMTVDAAAALKAALVILNSEEASTDDQIESLDVIRSHIDDIDNAITLVKLGGTATLLRYITHSDSEVRESALNTVAEVAQNNVFCQNALISDKFLPALAKNLSHSTPNTVRCSLYAISSLIRNFQPGYEEFKRIKGIRSLIPCLKSTNLNVYVKTAFLIASLTSIEKSVRDDFVKEDVFPVLVENLKPVEDFDIKQETTLFALSSLSRESELKLSTEKREEILSKLEQIISKNKQSETCEDMVNYARNIVDNLSAH</sequence>
<reference evidence="3 4" key="1">
    <citation type="journal article" date="2007" name="Nature">
        <title>Evolution of genes and genomes on the Drosophila phylogeny.</title>
        <authorList>
            <consortium name="Drosophila 12 Genomes Consortium"/>
            <person name="Clark A.G."/>
            <person name="Eisen M.B."/>
            <person name="Smith D.R."/>
            <person name="Bergman C.M."/>
            <person name="Oliver B."/>
            <person name="Markow T.A."/>
            <person name="Kaufman T.C."/>
            <person name="Kellis M."/>
            <person name="Gelbart W."/>
            <person name="Iyer V.N."/>
            <person name="Pollard D.A."/>
            <person name="Sackton T.B."/>
            <person name="Larracuente A.M."/>
            <person name="Singh N.D."/>
            <person name="Abad J.P."/>
            <person name="Abt D.N."/>
            <person name="Adryan B."/>
            <person name="Aguade M."/>
            <person name="Akashi H."/>
            <person name="Anderson W.W."/>
            <person name="Aquadro C.F."/>
            <person name="Ardell D.H."/>
            <person name="Arguello R."/>
            <person name="Artieri C.G."/>
            <person name="Barbash D.A."/>
            <person name="Barker D."/>
            <person name="Barsanti P."/>
            <person name="Batterham P."/>
            <person name="Batzoglou S."/>
            <person name="Begun D."/>
            <person name="Bhutkar A."/>
            <person name="Blanco E."/>
            <person name="Bosak S.A."/>
            <person name="Bradley R.K."/>
            <person name="Brand A.D."/>
            <person name="Brent M.R."/>
            <person name="Brooks A.N."/>
            <person name="Brown R.H."/>
            <person name="Butlin R.K."/>
            <person name="Caggese C."/>
            <person name="Calvi B.R."/>
            <person name="Bernardo de Carvalho A."/>
            <person name="Caspi A."/>
            <person name="Castrezana S."/>
            <person name="Celniker S.E."/>
            <person name="Chang J.L."/>
            <person name="Chapple C."/>
            <person name="Chatterji S."/>
            <person name="Chinwalla A."/>
            <person name="Civetta A."/>
            <person name="Clifton S.W."/>
            <person name="Comeron J.M."/>
            <person name="Costello J.C."/>
            <person name="Coyne J.A."/>
            <person name="Daub J."/>
            <person name="David R.G."/>
            <person name="Delcher A.L."/>
            <person name="Delehaunty K."/>
            <person name="Do C.B."/>
            <person name="Ebling H."/>
            <person name="Edwards K."/>
            <person name="Eickbush T."/>
            <person name="Evans J.D."/>
            <person name="Filipski A."/>
            <person name="Findeiss S."/>
            <person name="Freyhult E."/>
            <person name="Fulton L."/>
            <person name="Fulton R."/>
            <person name="Garcia A.C."/>
            <person name="Gardiner A."/>
            <person name="Garfield D.A."/>
            <person name="Garvin B.E."/>
            <person name="Gibson G."/>
            <person name="Gilbert D."/>
            <person name="Gnerre S."/>
            <person name="Godfrey J."/>
            <person name="Good R."/>
            <person name="Gotea V."/>
            <person name="Gravely B."/>
            <person name="Greenberg A.J."/>
            <person name="Griffiths-Jones S."/>
            <person name="Gross S."/>
            <person name="Guigo R."/>
            <person name="Gustafson E.A."/>
            <person name="Haerty W."/>
            <person name="Hahn M.W."/>
            <person name="Halligan D.L."/>
            <person name="Halpern A.L."/>
            <person name="Halter G.M."/>
            <person name="Han M.V."/>
            <person name="Heger A."/>
            <person name="Hillier L."/>
            <person name="Hinrichs A.S."/>
            <person name="Holmes I."/>
            <person name="Hoskins R.A."/>
            <person name="Hubisz M.J."/>
            <person name="Hultmark D."/>
            <person name="Huntley M.A."/>
            <person name="Jaffe D.B."/>
            <person name="Jagadeeshan S."/>
            <person name="Jeck W.R."/>
            <person name="Johnson J."/>
            <person name="Jones C.D."/>
            <person name="Jordan W.C."/>
            <person name="Karpen G.H."/>
            <person name="Kataoka E."/>
            <person name="Keightley P.D."/>
            <person name="Kheradpour P."/>
            <person name="Kirkness E.F."/>
            <person name="Koerich L.B."/>
            <person name="Kristiansen K."/>
            <person name="Kudrna D."/>
            <person name="Kulathinal R.J."/>
            <person name="Kumar S."/>
            <person name="Kwok R."/>
            <person name="Lander E."/>
            <person name="Langley C.H."/>
            <person name="Lapoint R."/>
            <person name="Lazzaro B.P."/>
            <person name="Lee S.J."/>
            <person name="Levesque L."/>
            <person name="Li R."/>
            <person name="Lin C.F."/>
            <person name="Lin M.F."/>
            <person name="Lindblad-Toh K."/>
            <person name="Llopart A."/>
            <person name="Long M."/>
            <person name="Low L."/>
            <person name="Lozovsky E."/>
            <person name="Lu J."/>
            <person name="Luo M."/>
            <person name="Machado C.A."/>
            <person name="Makalowski W."/>
            <person name="Marzo M."/>
            <person name="Matsuda M."/>
            <person name="Matzkin L."/>
            <person name="McAllister B."/>
            <person name="McBride C.S."/>
            <person name="McKernan B."/>
            <person name="McKernan K."/>
            <person name="Mendez-Lago M."/>
            <person name="Minx P."/>
            <person name="Mollenhauer M.U."/>
            <person name="Montooth K."/>
            <person name="Mount S.M."/>
            <person name="Mu X."/>
            <person name="Myers E."/>
            <person name="Negre B."/>
            <person name="Newfeld S."/>
            <person name="Nielsen R."/>
            <person name="Noor M.A."/>
            <person name="O'Grady P."/>
            <person name="Pachter L."/>
            <person name="Papaceit M."/>
            <person name="Parisi M.J."/>
            <person name="Parisi M."/>
            <person name="Parts L."/>
            <person name="Pedersen J.S."/>
            <person name="Pesole G."/>
            <person name="Phillippy A.M."/>
            <person name="Ponting C.P."/>
            <person name="Pop M."/>
            <person name="Porcelli D."/>
            <person name="Powell J.R."/>
            <person name="Prohaska S."/>
            <person name="Pruitt K."/>
            <person name="Puig M."/>
            <person name="Quesneville H."/>
            <person name="Ram K.R."/>
            <person name="Rand D."/>
            <person name="Rasmussen M.D."/>
            <person name="Reed L.K."/>
            <person name="Reenan R."/>
            <person name="Reily A."/>
            <person name="Remington K.A."/>
            <person name="Rieger T.T."/>
            <person name="Ritchie M.G."/>
            <person name="Robin C."/>
            <person name="Rogers Y.H."/>
            <person name="Rohde C."/>
            <person name="Rozas J."/>
            <person name="Rubenfield M.J."/>
            <person name="Ruiz A."/>
            <person name="Russo S."/>
            <person name="Salzberg S.L."/>
            <person name="Sanchez-Gracia A."/>
            <person name="Saranga D.J."/>
            <person name="Sato H."/>
            <person name="Schaeffer S.W."/>
            <person name="Schatz M.C."/>
            <person name="Schlenke T."/>
            <person name="Schwartz R."/>
            <person name="Segarra C."/>
            <person name="Singh R.S."/>
            <person name="Sirot L."/>
            <person name="Sirota M."/>
            <person name="Sisneros N.B."/>
            <person name="Smith C.D."/>
            <person name="Smith T.F."/>
            <person name="Spieth J."/>
            <person name="Stage D.E."/>
            <person name="Stark A."/>
            <person name="Stephan W."/>
            <person name="Strausberg R.L."/>
            <person name="Strempel S."/>
            <person name="Sturgill D."/>
            <person name="Sutton G."/>
            <person name="Sutton G.G."/>
            <person name="Tao W."/>
            <person name="Teichmann S."/>
            <person name="Tobari Y.N."/>
            <person name="Tomimura Y."/>
            <person name="Tsolas J.M."/>
            <person name="Valente V.L."/>
            <person name="Venter E."/>
            <person name="Venter J.C."/>
            <person name="Vicario S."/>
            <person name="Vieira F.G."/>
            <person name="Vilella A.J."/>
            <person name="Villasante A."/>
            <person name="Walenz B."/>
            <person name="Wang J."/>
            <person name="Wasserman M."/>
            <person name="Watts T."/>
            <person name="Wilson D."/>
            <person name="Wilson R.K."/>
            <person name="Wing R.A."/>
            <person name="Wolfner M.F."/>
            <person name="Wong A."/>
            <person name="Wong G.K."/>
            <person name="Wu C.I."/>
            <person name="Wu G."/>
            <person name="Yamamoto D."/>
            <person name="Yang H.P."/>
            <person name="Yang S.P."/>
            <person name="Yorke J.A."/>
            <person name="Yoshida K."/>
            <person name="Zdobnov E."/>
            <person name="Zhang P."/>
            <person name="Zhang Y."/>
            <person name="Zimin A.V."/>
            <person name="Baldwin J."/>
            <person name="Abdouelleil A."/>
            <person name="Abdulkadir J."/>
            <person name="Abebe A."/>
            <person name="Abera B."/>
            <person name="Abreu J."/>
            <person name="Acer S.C."/>
            <person name="Aftuck L."/>
            <person name="Alexander A."/>
            <person name="An P."/>
            <person name="Anderson E."/>
            <person name="Anderson S."/>
            <person name="Arachi H."/>
            <person name="Azer M."/>
            <person name="Bachantsang P."/>
            <person name="Barry A."/>
            <person name="Bayul T."/>
            <person name="Berlin A."/>
            <person name="Bessette D."/>
            <person name="Bloom T."/>
            <person name="Blye J."/>
            <person name="Boguslavskiy L."/>
            <person name="Bonnet C."/>
            <person name="Boukhgalter B."/>
            <person name="Bourzgui I."/>
            <person name="Brown A."/>
            <person name="Cahill P."/>
            <person name="Channer S."/>
            <person name="Cheshatsang Y."/>
            <person name="Chuda L."/>
            <person name="Citroen M."/>
            <person name="Collymore A."/>
            <person name="Cooke P."/>
            <person name="Costello M."/>
            <person name="D'Aco K."/>
            <person name="Daza R."/>
            <person name="De Haan G."/>
            <person name="DeGray S."/>
            <person name="DeMaso C."/>
            <person name="Dhargay N."/>
            <person name="Dooley K."/>
            <person name="Dooley E."/>
            <person name="Doricent M."/>
            <person name="Dorje P."/>
            <person name="Dorjee K."/>
            <person name="Dupes A."/>
            <person name="Elong R."/>
            <person name="Falk J."/>
            <person name="Farina A."/>
            <person name="Faro S."/>
            <person name="Ferguson D."/>
            <person name="Fisher S."/>
            <person name="Foley C.D."/>
            <person name="Franke A."/>
            <person name="Friedrich D."/>
            <person name="Gadbois L."/>
            <person name="Gearin G."/>
            <person name="Gearin C.R."/>
            <person name="Giannoukos G."/>
            <person name="Goode T."/>
            <person name="Graham J."/>
            <person name="Grandbois E."/>
            <person name="Grewal S."/>
            <person name="Gyaltsen K."/>
            <person name="Hafez N."/>
            <person name="Hagos B."/>
            <person name="Hall J."/>
            <person name="Henson C."/>
            <person name="Hollinger A."/>
            <person name="Honan T."/>
            <person name="Huard M.D."/>
            <person name="Hughes L."/>
            <person name="Hurhula B."/>
            <person name="Husby M.E."/>
            <person name="Kamat A."/>
            <person name="Kanga B."/>
            <person name="Kashin S."/>
            <person name="Khazanovich D."/>
            <person name="Kisner P."/>
            <person name="Lance K."/>
            <person name="Lara M."/>
            <person name="Lee W."/>
            <person name="Lennon N."/>
            <person name="Letendre F."/>
            <person name="LeVine R."/>
            <person name="Lipovsky A."/>
            <person name="Liu X."/>
            <person name="Liu J."/>
            <person name="Liu S."/>
            <person name="Lokyitsang T."/>
            <person name="Lokyitsang Y."/>
            <person name="Lubonja R."/>
            <person name="Lui A."/>
            <person name="MacDonald P."/>
            <person name="Magnisalis V."/>
            <person name="Maru K."/>
            <person name="Matthews C."/>
            <person name="McCusker W."/>
            <person name="McDonough S."/>
            <person name="Mehta T."/>
            <person name="Meldrim J."/>
            <person name="Meneus L."/>
            <person name="Mihai O."/>
            <person name="Mihalev A."/>
            <person name="Mihova T."/>
            <person name="Mittelman R."/>
            <person name="Mlenga V."/>
            <person name="Montmayeur A."/>
            <person name="Mulrain L."/>
            <person name="Navidi A."/>
            <person name="Naylor J."/>
            <person name="Negash T."/>
            <person name="Nguyen T."/>
            <person name="Nguyen N."/>
            <person name="Nicol R."/>
            <person name="Norbu C."/>
            <person name="Norbu N."/>
            <person name="Novod N."/>
            <person name="O'Neill B."/>
            <person name="Osman S."/>
            <person name="Markiewicz E."/>
            <person name="Oyono O.L."/>
            <person name="Patti C."/>
            <person name="Phunkhang P."/>
            <person name="Pierre F."/>
            <person name="Priest M."/>
            <person name="Raghuraman S."/>
            <person name="Rege F."/>
            <person name="Reyes R."/>
            <person name="Rise C."/>
            <person name="Rogov P."/>
            <person name="Ross K."/>
            <person name="Ryan E."/>
            <person name="Settipalli S."/>
            <person name="Shea T."/>
            <person name="Sherpa N."/>
            <person name="Shi L."/>
            <person name="Shih D."/>
            <person name="Sparrow T."/>
            <person name="Spaulding J."/>
            <person name="Stalker J."/>
            <person name="Stange-Thomann N."/>
            <person name="Stavropoulos S."/>
            <person name="Stone C."/>
            <person name="Strader C."/>
            <person name="Tesfaye S."/>
            <person name="Thomson T."/>
            <person name="Thoulutsang Y."/>
            <person name="Thoulutsang D."/>
            <person name="Topham K."/>
            <person name="Topping I."/>
            <person name="Tsamla T."/>
            <person name="Vassiliev H."/>
            <person name="Vo A."/>
            <person name="Wangchuk T."/>
            <person name="Wangdi T."/>
            <person name="Weiand M."/>
            <person name="Wilkinson J."/>
            <person name="Wilson A."/>
            <person name="Yadav S."/>
            <person name="Young G."/>
            <person name="Yu Q."/>
            <person name="Zembek L."/>
            <person name="Zhong D."/>
            <person name="Zimmer A."/>
            <person name="Zwirko Z."/>
            <person name="Jaffe D.B."/>
            <person name="Alvarez P."/>
            <person name="Brockman W."/>
            <person name="Butler J."/>
            <person name="Chin C."/>
            <person name="Gnerre S."/>
            <person name="Grabherr M."/>
            <person name="Kleber M."/>
            <person name="Mauceli E."/>
            <person name="MacCallum I."/>
        </authorList>
    </citation>
    <scope>NUCLEOTIDE SEQUENCE [LARGE SCALE GENOMIC DNA]</scope>
    <source>
        <strain evidence="3 4">TSC#14021-0224.01</strain>
    </source>
</reference>
<evidence type="ECO:0000256" key="1">
    <source>
        <dbReference type="ARBA" id="ARBA00022737"/>
    </source>
</evidence>